<dbReference type="RefSeq" id="WP_015660715.1">
    <property type="nucleotide sequence ID" value="NC_020504.1"/>
</dbReference>
<gene>
    <name evidence="1" type="ORF">BN159_6000</name>
</gene>
<evidence type="ECO:0000313" key="2">
    <source>
        <dbReference type="Proteomes" id="UP000008043"/>
    </source>
</evidence>
<dbReference type="STRING" id="1214101.BN159_6000"/>
<accession>K4RC28</accession>
<protein>
    <submittedName>
        <fullName evidence="1">Uncharacterized protein</fullName>
    </submittedName>
</protein>
<dbReference type="PATRIC" id="fig|1214101.3.peg.6084"/>
<organism evidence="1 2">
    <name type="scientific">Streptomyces davaonensis (strain DSM 101723 / JCM 4913 / KCC S-0913 / 768)</name>
    <dbReference type="NCBI Taxonomy" id="1214101"/>
    <lineage>
        <taxon>Bacteria</taxon>
        <taxon>Bacillati</taxon>
        <taxon>Actinomycetota</taxon>
        <taxon>Actinomycetes</taxon>
        <taxon>Kitasatosporales</taxon>
        <taxon>Streptomycetaceae</taxon>
        <taxon>Streptomyces</taxon>
    </lineage>
</organism>
<sequence>MKTVEAALVAEDLLSKALADGHFGTATAYAAWQRRCGWSIDDADGTPDLASLTELGKRRGFDVKE</sequence>
<dbReference type="EMBL" id="HE971709">
    <property type="protein sequence ID" value="CCK30379.1"/>
    <property type="molecule type" value="Genomic_DNA"/>
</dbReference>
<evidence type="ECO:0000313" key="1">
    <source>
        <dbReference type="EMBL" id="CCK30379.1"/>
    </source>
</evidence>
<reference evidence="1 2" key="1">
    <citation type="journal article" date="2012" name="J. Bacteriol.">
        <title>Genome sequence of the bacterium Streptomyces davawensis JCM 4913 and heterologous production of the unique antibiotic roseoflavin.</title>
        <authorList>
            <person name="Jankowitsch F."/>
            <person name="Schwarz J."/>
            <person name="Ruckert C."/>
            <person name="Gust B."/>
            <person name="Szczepanowski R."/>
            <person name="Blom J."/>
            <person name="Pelzer S."/>
            <person name="Kalinowski J."/>
            <person name="Mack M."/>
        </authorList>
    </citation>
    <scope>NUCLEOTIDE SEQUENCE [LARGE SCALE GENOMIC DNA]</scope>
    <source>
        <strain evidence="2">DSM 101723 / JCM 4913 / KCC S-0913 / 768</strain>
    </source>
</reference>
<keyword evidence="2" id="KW-1185">Reference proteome</keyword>
<proteinExistence type="predicted"/>
<dbReference type="HOGENOM" id="CLU_2847793_0_0_11"/>
<name>K4RC28_STRDJ</name>
<dbReference type="AlphaFoldDB" id="K4RC28"/>
<dbReference type="KEGG" id="sdv:BN159_6000"/>
<dbReference type="Proteomes" id="UP000008043">
    <property type="component" value="Chromosome"/>
</dbReference>